<reference evidence="3 4" key="1">
    <citation type="journal article" date="2020" name="Phytopathology">
        <title>A high-quality genome resource of Botrytis fragariae, a new and rapidly spreading fungal pathogen causing strawberry gray mold in the U.S.A.</title>
        <authorList>
            <person name="Wu Y."/>
            <person name="Saski C.A."/>
            <person name="Schnabel G."/>
            <person name="Xiao S."/>
            <person name="Hu M."/>
        </authorList>
    </citation>
    <scope>NUCLEOTIDE SEQUENCE [LARGE SCALE GENOMIC DNA]</scope>
    <source>
        <strain evidence="3 4">BVB16</strain>
    </source>
</reference>
<name>A0A8H6AGB1_9HELO</name>
<dbReference type="OrthoDB" id="3554392at2759"/>
<dbReference type="RefSeq" id="XP_037186545.1">
    <property type="nucleotide sequence ID" value="XM_037340902.1"/>
</dbReference>
<dbReference type="GeneID" id="59264594"/>
<accession>A0A8H6AGB1</accession>
<organism evidence="3 4">
    <name type="scientific">Botrytis fragariae</name>
    <dbReference type="NCBI Taxonomy" id="1964551"/>
    <lineage>
        <taxon>Eukaryota</taxon>
        <taxon>Fungi</taxon>
        <taxon>Dikarya</taxon>
        <taxon>Ascomycota</taxon>
        <taxon>Pezizomycotina</taxon>
        <taxon>Leotiomycetes</taxon>
        <taxon>Helotiales</taxon>
        <taxon>Sclerotiniaceae</taxon>
        <taxon>Botrytis</taxon>
    </lineage>
</organism>
<evidence type="ECO:0000256" key="1">
    <source>
        <dbReference type="SAM" id="Coils"/>
    </source>
</evidence>
<feature type="region of interest" description="Disordered" evidence="2">
    <location>
        <begin position="315"/>
        <end position="338"/>
    </location>
</feature>
<proteinExistence type="predicted"/>
<dbReference type="Proteomes" id="UP000531561">
    <property type="component" value="Unassembled WGS sequence"/>
</dbReference>
<evidence type="ECO:0000313" key="3">
    <source>
        <dbReference type="EMBL" id="KAF5867596.1"/>
    </source>
</evidence>
<gene>
    <name evidence="3" type="ORF">Bfra_010571</name>
</gene>
<keyword evidence="4" id="KW-1185">Reference proteome</keyword>
<dbReference type="AlphaFoldDB" id="A0A8H6AGB1"/>
<comment type="caution">
    <text evidence="3">The sequence shown here is derived from an EMBL/GenBank/DDBJ whole genome shotgun (WGS) entry which is preliminary data.</text>
</comment>
<feature type="coiled-coil region" evidence="1">
    <location>
        <begin position="231"/>
        <end position="272"/>
    </location>
</feature>
<evidence type="ECO:0000256" key="2">
    <source>
        <dbReference type="SAM" id="MobiDB-lite"/>
    </source>
</evidence>
<sequence>MEEMTLAELVANISKYDLAQTLHKMPIIKANSDAVAMDLQIIRRIILDIEEQARCCIENYQRASQKKKQILEPNLREGLKSGERALLEFKQCQTDLEAAEMRCIAADEMIRKHLKSLTYRLNDIKCGLVIQFAGGGHGHYIERGHSNFSQRSISHQSLSLLLSPSFKMLPKRTACEMTGSSGKAEDGPLKRMKEILKENVDKVTFSNRETSQFECLVLVNKKDIESHRSNIKRWEKYIQDSEKLIRELEETNREYKEDIEKNRQETVKLEQEEEVILAIQKQENAREKALQKFIQRDITRFLEGELKKVGLSLEKESEGGQDEKIAGDGEKKMVKNEI</sequence>
<dbReference type="EMBL" id="JABFCT010000028">
    <property type="protein sequence ID" value="KAF5867596.1"/>
    <property type="molecule type" value="Genomic_DNA"/>
</dbReference>
<protein>
    <submittedName>
        <fullName evidence="3">Uncharacterized protein</fullName>
    </submittedName>
</protein>
<evidence type="ECO:0000313" key="4">
    <source>
        <dbReference type="Proteomes" id="UP000531561"/>
    </source>
</evidence>
<keyword evidence="1" id="KW-0175">Coiled coil</keyword>